<dbReference type="EMBL" id="BMQK01000029">
    <property type="protein sequence ID" value="GGQ88641.1"/>
    <property type="molecule type" value="Genomic_DNA"/>
</dbReference>
<dbReference type="AlphaFoldDB" id="A0A918F069"/>
<evidence type="ECO:0000256" key="2">
    <source>
        <dbReference type="SAM" id="Phobius"/>
    </source>
</evidence>
<dbReference type="InterPro" id="IPR011726">
    <property type="entry name" value="KdpF"/>
</dbReference>
<keyword evidence="2" id="KW-0472">Membrane</keyword>
<organism evidence="3 4">
    <name type="scientific">Streptomyces ruber</name>
    <dbReference type="NCBI Taxonomy" id="83378"/>
    <lineage>
        <taxon>Bacteria</taxon>
        <taxon>Bacillati</taxon>
        <taxon>Actinomycetota</taxon>
        <taxon>Actinomycetes</taxon>
        <taxon>Kitasatosporales</taxon>
        <taxon>Streptomycetaceae</taxon>
        <taxon>Streptomyces</taxon>
    </lineage>
</organism>
<accession>A0A918F069</accession>
<name>A0A918F069_9ACTN</name>
<dbReference type="Pfam" id="PF09604">
    <property type="entry name" value="Potass_KdpF"/>
    <property type="match status" value="1"/>
</dbReference>
<keyword evidence="2" id="KW-0812">Transmembrane</keyword>
<keyword evidence="2" id="KW-1133">Transmembrane helix</keyword>
<reference evidence="3" key="1">
    <citation type="journal article" date="2014" name="Int. J. Syst. Evol. Microbiol.">
        <title>Complete genome sequence of Corynebacterium casei LMG S-19264T (=DSM 44701T), isolated from a smear-ripened cheese.</title>
        <authorList>
            <consortium name="US DOE Joint Genome Institute (JGI-PGF)"/>
            <person name="Walter F."/>
            <person name="Albersmeier A."/>
            <person name="Kalinowski J."/>
            <person name="Ruckert C."/>
        </authorList>
    </citation>
    <scope>NUCLEOTIDE SEQUENCE</scope>
    <source>
        <strain evidence="3">JCM 3131</strain>
    </source>
</reference>
<sequence length="101" mass="10446">MGAVKAAGAAVWDSSTTLESCRASGFALGDRIRSFTGSPNLPGAEDGRPGLPRHHARALRAGGSRRQGGDEAVTAENIVGLVVAVALLGYLVLALIYPERF</sequence>
<comment type="caution">
    <text evidence="3">The sequence shown here is derived from an EMBL/GenBank/DDBJ whole genome shotgun (WGS) entry which is preliminary data.</text>
</comment>
<evidence type="ECO:0000313" key="4">
    <source>
        <dbReference type="Proteomes" id="UP000620156"/>
    </source>
</evidence>
<dbReference type="NCBIfam" id="TIGR02115">
    <property type="entry name" value="potass_kdpF"/>
    <property type="match status" value="1"/>
</dbReference>
<evidence type="ECO:0000256" key="1">
    <source>
        <dbReference type="SAM" id="MobiDB-lite"/>
    </source>
</evidence>
<keyword evidence="4" id="KW-1185">Reference proteome</keyword>
<reference evidence="3" key="2">
    <citation type="submission" date="2020-09" db="EMBL/GenBank/DDBJ databases">
        <authorList>
            <person name="Sun Q."/>
            <person name="Ohkuma M."/>
        </authorList>
    </citation>
    <scope>NUCLEOTIDE SEQUENCE</scope>
    <source>
        <strain evidence="3">JCM 3131</strain>
    </source>
</reference>
<dbReference type="GO" id="GO:0008556">
    <property type="term" value="F:P-type potassium transmembrane transporter activity"/>
    <property type="evidence" value="ECO:0007669"/>
    <property type="project" value="InterPro"/>
</dbReference>
<protein>
    <recommendedName>
        <fullName evidence="5">K(+)-transporting ATPase subunit F</fullName>
    </recommendedName>
</protein>
<dbReference type="Proteomes" id="UP000620156">
    <property type="component" value="Unassembled WGS sequence"/>
</dbReference>
<evidence type="ECO:0000313" key="3">
    <source>
        <dbReference type="EMBL" id="GGQ88641.1"/>
    </source>
</evidence>
<feature type="region of interest" description="Disordered" evidence="1">
    <location>
        <begin position="38"/>
        <end position="69"/>
    </location>
</feature>
<feature type="transmembrane region" description="Helical" evidence="2">
    <location>
        <begin position="78"/>
        <end position="97"/>
    </location>
</feature>
<gene>
    <name evidence="3" type="ORF">GCM10010145_67600</name>
</gene>
<evidence type="ECO:0008006" key="5">
    <source>
        <dbReference type="Google" id="ProtNLM"/>
    </source>
</evidence>
<dbReference type="GO" id="GO:0005886">
    <property type="term" value="C:plasma membrane"/>
    <property type="evidence" value="ECO:0007669"/>
    <property type="project" value="InterPro"/>
</dbReference>
<proteinExistence type="predicted"/>